<gene>
    <name evidence="6" type="ORF">K450DRAFT_243765</name>
</gene>
<reference evidence="6" key="2">
    <citation type="journal article" date="2022" name="Proc. Natl. Acad. Sci. U.S.A.">
        <title>Diploid-dominant life cycles characterize the early evolution of Fungi.</title>
        <authorList>
            <person name="Amses K.R."/>
            <person name="Simmons D.R."/>
            <person name="Longcore J.E."/>
            <person name="Mondo S.J."/>
            <person name="Seto K."/>
            <person name="Jeronimo G.H."/>
            <person name="Bonds A.E."/>
            <person name="Quandt C.A."/>
            <person name="Davis W.J."/>
            <person name="Chang Y."/>
            <person name="Federici B.A."/>
            <person name="Kuo A."/>
            <person name="LaButti K."/>
            <person name="Pangilinan J."/>
            <person name="Andreopoulos W."/>
            <person name="Tritt A."/>
            <person name="Riley R."/>
            <person name="Hundley H."/>
            <person name="Johnson J."/>
            <person name="Lipzen A."/>
            <person name="Barry K."/>
            <person name="Lang B.F."/>
            <person name="Cuomo C.A."/>
            <person name="Buchler N.E."/>
            <person name="Grigoriev I.V."/>
            <person name="Spatafora J.W."/>
            <person name="Stajich J.E."/>
            <person name="James T.Y."/>
        </authorList>
    </citation>
    <scope>NUCLEOTIDE SEQUENCE</scope>
    <source>
        <strain evidence="6">AG</strain>
    </source>
</reference>
<dbReference type="SMART" id="SM00568">
    <property type="entry name" value="GRAM"/>
    <property type="match status" value="2"/>
</dbReference>
<dbReference type="InterPro" id="IPR011992">
    <property type="entry name" value="EF-hand-dom_pair"/>
</dbReference>
<feature type="region of interest" description="Disordered" evidence="3">
    <location>
        <begin position="1091"/>
        <end position="1119"/>
    </location>
</feature>
<dbReference type="Gene3D" id="2.30.29.30">
    <property type="entry name" value="Pleckstrin-homology domain (PH domain)/Phosphotyrosine-binding domain (PTB)"/>
    <property type="match status" value="1"/>
</dbReference>
<dbReference type="InterPro" id="IPR004182">
    <property type="entry name" value="GRAM"/>
</dbReference>
<dbReference type="Gene3D" id="1.10.472.80">
    <property type="entry name" value="Ypt/Rab-GAP domain of gyp1p, domain 3"/>
    <property type="match status" value="1"/>
</dbReference>
<dbReference type="PANTHER" id="PTHR47219:SF20">
    <property type="entry name" value="TBC1 DOMAIN FAMILY MEMBER 2B"/>
    <property type="match status" value="1"/>
</dbReference>
<dbReference type="InterPro" id="IPR011993">
    <property type="entry name" value="PH-like_dom_sf"/>
</dbReference>
<organism evidence="6 7">
    <name type="scientific">Umbelopsis ramanniana AG</name>
    <dbReference type="NCBI Taxonomy" id="1314678"/>
    <lineage>
        <taxon>Eukaryota</taxon>
        <taxon>Fungi</taxon>
        <taxon>Fungi incertae sedis</taxon>
        <taxon>Mucoromycota</taxon>
        <taxon>Mucoromycotina</taxon>
        <taxon>Umbelopsidomycetes</taxon>
        <taxon>Umbelopsidales</taxon>
        <taxon>Umbelopsidaceae</taxon>
        <taxon>Umbelopsis</taxon>
    </lineage>
</organism>
<dbReference type="InterPro" id="IPR000195">
    <property type="entry name" value="Rab-GAP-TBC_dom"/>
</dbReference>
<dbReference type="InterPro" id="IPR050302">
    <property type="entry name" value="Rab_GAP_TBC_domain"/>
</dbReference>
<dbReference type="PROSITE" id="PS50222">
    <property type="entry name" value="EF_HAND_2"/>
    <property type="match status" value="1"/>
</dbReference>
<feature type="compositionally biased region" description="Low complexity" evidence="3">
    <location>
        <begin position="276"/>
        <end position="294"/>
    </location>
</feature>
<evidence type="ECO:0000259" key="4">
    <source>
        <dbReference type="PROSITE" id="PS50086"/>
    </source>
</evidence>
<reference evidence="6" key="1">
    <citation type="submission" date="2021-06" db="EMBL/GenBank/DDBJ databases">
        <authorList>
            <consortium name="DOE Joint Genome Institute"/>
            <person name="Mondo S.J."/>
            <person name="Amses K.R."/>
            <person name="Simmons D.R."/>
            <person name="Longcore J.E."/>
            <person name="Seto K."/>
            <person name="Alves G.H."/>
            <person name="Bonds A.E."/>
            <person name="Quandt C.A."/>
            <person name="Davis W.J."/>
            <person name="Chang Y."/>
            <person name="Letcher P.M."/>
            <person name="Powell M.J."/>
            <person name="Kuo A."/>
            <person name="Labutti K."/>
            <person name="Pangilinan J."/>
            <person name="Andreopoulos W."/>
            <person name="Tritt A."/>
            <person name="Riley R."/>
            <person name="Hundley H."/>
            <person name="Johnson J."/>
            <person name="Lipzen A."/>
            <person name="Barry K."/>
            <person name="Berbee M.L."/>
            <person name="Buchler N.E."/>
            <person name="Grigoriev I.V."/>
            <person name="Spatafora J.W."/>
            <person name="Stajich J.E."/>
            <person name="James T.Y."/>
        </authorList>
    </citation>
    <scope>NUCLEOTIDE SEQUENCE</scope>
    <source>
        <strain evidence="6">AG</strain>
    </source>
</reference>
<dbReference type="GeneID" id="75914823"/>
<dbReference type="GO" id="GO:0005509">
    <property type="term" value="F:calcium ion binding"/>
    <property type="evidence" value="ECO:0007669"/>
    <property type="project" value="InterPro"/>
</dbReference>
<comment type="caution">
    <text evidence="6">The sequence shown here is derived from an EMBL/GenBank/DDBJ whole genome shotgun (WGS) entry which is preliminary data.</text>
</comment>
<evidence type="ECO:0000313" key="7">
    <source>
        <dbReference type="Proteomes" id="UP001206595"/>
    </source>
</evidence>
<feature type="domain" description="EF-hand" evidence="5">
    <location>
        <begin position="918"/>
        <end position="953"/>
    </location>
</feature>
<dbReference type="FunFam" id="1.10.8.270:FF:000015">
    <property type="entry name" value="GTPase activating protein (Gyp2)"/>
    <property type="match status" value="1"/>
</dbReference>
<dbReference type="Proteomes" id="UP001206595">
    <property type="component" value="Unassembled WGS sequence"/>
</dbReference>
<dbReference type="SUPFAM" id="SSF47473">
    <property type="entry name" value="EF-hand"/>
    <property type="match status" value="1"/>
</dbReference>
<feature type="region of interest" description="Disordered" evidence="3">
    <location>
        <begin position="1135"/>
        <end position="1155"/>
    </location>
</feature>
<feature type="domain" description="Rab-GAP TBC" evidence="4">
    <location>
        <begin position="522"/>
        <end position="710"/>
    </location>
</feature>
<evidence type="ECO:0000313" key="6">
    <source>
        <dbReference type="EMBL" id="KAI8579079.1"/>
    </source>
</evidence>
<dbReference type="RefSeq" id="XP_051444083.1">
    <property type="nucleotide sequence ID" value="XM_051589478.1"/>
</dbReference>
<sequence length="1177" mass="133650">MANNPLSDPPRNVFTLPTPTDMSLNPFWSTMRQNENFILQKSTTSGAPLFKNVLRTIANVFDTNQPPYRILFQREVNTTCLLLATAETESVIENAWNWIVEKMIPQLDHVDDPYDKEEWVASKIQHIVTHIDAGGDETSADEKVRNASRSFRQNFDIPPTERLVSYYSCAYNGRQGWLYISENYLGFYSFLLGVETKVLVELKDIQDMKKEKSKRNMFSDSLLIATKDKQEHHFTNLFRRDETYDVLVQLTGLAIERLLTNTGTRAPGTPSSPHLSGNAPGSPAPSKSATTTSESLLTAPLRIKMETQKRNEAFAKQFRLPLTETLHETVNVLCIRPNEREGRKTDVYQGTVYLSDSFVAFESADRQPAPQQNSPACWFVMPLFTVRRVERLNSGSYAYSLSLTTWHKMEIIFDLQAEKVECEQFCSTLKTNLKDQVDLMKRLKPFLATCWSEFLLKQSSAWPTDDNGPLRGGLGLQFGFPGDVRELQDRDKMGMWKQYFEGNGRNLTMIRLPTFGKLVRIGLPNTLRGEVWEMCAGSAYLRFYNPGEYERILKEYEGETSQSTEEIEKDLNRSLPEYAAYQSEDGINKLRRVLTAYSWKNPALGYCQAMNIVCSALLIYMSEEQAFWTLTTLVDNFCPGYYSTSMYGAMLDQIIFEHLVAKTMPILDSHIKKIDVQLSIACLPWFLSLFVNSMPLLYAFRVLDCFFMEGPRILFQIGLAILKVNGDELLKTTDDGQFFDILKSYFTTLDQPVRHKLRTKSRSKITNFTILMRTAYREFSLVTDEMVMDLRRTHKLKVIAGVESFAKRTGIRNLQDTAHFSKDEVSDIYDKFFGALYYTEKKGDKSDTTMDEPTFRRFLASITTWVDKGFRPGANNSSEIIAMEKSFVHRLYVHFDRSKEGVSLQDAVLGLSDVFHGGIMSIIDLFFNLYDSDNDGTLSIKDLLEMSKELLCLYHIMQILDSQHLSSITSLLLNAYEQYEIVSGQETSEDKRSERVAKYTLADDTPLETLMMHLDVMLNGADALELSLPSFRMVVLTDETLEIFFSSNFPESFTLKKALVDSQKSLGREIFNHLFASGQTLASRKPALSIKSQSPSLSPSVSQVTNSPSSARSSPSMAPSAASEDLIDLLDSASLGSSSKKDTEQSTSTSTTKTNIPLDELFSELEHFETEDGFQLI</sequence>
<dbReference type="AlphaFoldDB" id="A0AAD5E9D1"/>
<evidence type="ECO:0000259" key="5">
    <source>
        <dbReference type="PROSITE" id="PS50222"/>
    </source>
</evidence>
<dbReference type="SMART" id="SM00164">
    <property type="entry name" value="TBC"/>
    <property type="match status" value="1"/>
</dbReference>
<evidence type="ECO:0008006" key="8">
    <source>
        <dbReference type="Google" id="ProtNLM"/>
    </source>
</evidence>
<dbReference type="InterPro" id="IPR002048">
    <property type="entry name" value="EF_hand_dom"/>
</dbReference>
<protein>
    <recommendedName>
        <fullName evidence="8">TBC-domain-containing protein</fullName>
    </recommendedName>
</protein>
<evidence type="ECO:0000256" key="1">
    <source>
        <dbReference type="ARBA" id="ARBA00022468"/>
    </source>
</evidence>
<dbReference type="Pfam" id="PF02893">
    <property type="entry name" value="GRAM"/>
    <property type="match status" value="2"/>
</dbReference>
<proteinExistence type="predicted"/>
<dbReference type="EMBL" id="MU620923">
    <property type="protein sequence ID" value="KAI8579079.1"/>
    <property type="molecule type" value="Genomic_DNA"/>
</dbReference>
<dbReference type="Gene3D" id="1.10.238.10">
    <property type="entry name" value="EF-hand"/>
    <property type="match status" value="1"/>
</dbReference>
<dbReference type="GO" id="GO:0005096">
    <property type="term" value="F:GTPase activator activity"/>
    <property type="evidence" value="ECO:0007669"/>
    <property type="project" value="UniProtKB-KW"/>
</dbReference>
<feature type="compositionally biased region" description="Polar residues" evidence="3">
    <location>
        <begin position="262"/>
        <end position="275"/>
    </location>
</feature>
<dbReference type="InterPro" id="IPR018247">
    <property type="entry name" value="EF_Hand_1_Ca_BS"/>
</dbReference>
<dbReference type="Pfam" id="PF00566">
    <property type="entry name" value="RabGAP-TBC"/>
    <property type="match status" value="1"/>
</dbReference>
<keyword evidence="7" id="KW-1185">Reference proteome</keyword>
<keyword evidence="1" id="KW-0343">GTPase activation</keyword>
<dbReference type="InterPro" id="IPR035969">
    <property type="entry name" value="Rab-GAP_TBC_sf"/>
</dbReference>
<name>A0AAD5E9D1_UMBRA</name>
<keyword evidence="2" id="KW-0106">Calcium</keyword>
<feature type="region of interest" description="Disordered" evidence="3">
    <location>
        <begin position="262"/>
        <end position="294"/>
    </location>
</feature>
<dbReference type="GO" id="GO:0031267">
    <property type="term" value="F:small GTPase binding"/>
    <property type="evidence" value="ECO:0007669"/>
    <property type="project" value="TreeGrafter"/>
</dbReference>
<evidence type="ECO:0000256" key="2">
    <source>
        <dbReference type="ARBA" id="ARBA00022837"/>
    </source>
</evidence>
<dbReference type="PROSITE" id="PS00018">
    <property type="entry name" value="EF_HAND_1"/>
    <property type="match status" value="1"/>
</dbReference>
<dbReference type="Gene3D" id="1.10.8.270">
    <property type="entry name" value="putative rabgap domain of human tbc1 domain family member 14 like domains"/>
    <property type="match status" value="1"/>
</dbReference>
<feature type="compositionally biased region" description="Low complexity" evidence="3">
    <location>
        <begin position="1145"/>
        <end position="1154"/>
    </location>
</feature>
<accession>A0AAD5E9D1</accession>
<dbReference type="PROSITE" id="PS50086">
    <property type="entry name" value="TBC_RABGAP"/>
    <property type="match status" value="1"/>
</dbReference>
<evidence type="ECO:0000256" key="3">
    <source>
        <dbReference type="SAM" id="MobiDB-lite"/>
    </source>
</evidence>
<dbReference type="SUPFAM" id="SSF47923">
    <property type="entry name" value="Ypt/Rab-GAP domain of gyp1p"/>
    <property type="match status" value="2"/>
</dbReference>
<dbReference type="PANTHER" id="PTHR47219">
    <property type="entry name" value="RAB GTPASE-ACTIVATING PROTEIN 1-LIKE"/>
    <property type="match status" value="1"/>
</dbReference>